<dbReference type="RefSeq" id="WP_015414422.1">
    <property type="nucleotide sequence ID" value="NC_020409.1"/>
</dbReference>
<dbReference type="PATRIC" id="fig|879567.3.peg.1171"/>
<dbReference type="Gene3D" id="1.20.1290.10">
    <property type="entry name" value="AhpD-like"/>
    <property type="match status" value="1"/>
</dbReference>
<keyword evidence="4" id="KW-1185">Reference proteome</keyword>
<dbReference type="OrthoDB" id="425264at2"/>
<dbReference type="AlphaFoldDB" id="M1WRM6"/>
<dbReference type="BioCyc" id="DPIE1322246:BN4_RS05730-MONOMER"/>
<feature type="domain" description="Carboxymuconolactone decarboxylase-like" evidence="2">
    <location>
        <begin position="45"/>
        <end position="129"/>
    </location>
</feature>
<name>M1WRM6_PSEP2</name>
<dbReference type="InterPro" id="IPR052512">
    <property type="entry name" value="4CMD/NDH-1_regulator"/>
</dbReference>
<feature type="chain" id="PRO_5004018990" evidence="1">
    <location>
        <begin position="25"/>
        <end position="134"/>
    </location>
</feature>
<dbReference type="STRING" id="1322246.BN4_11135"/>
<evidence type="ECO:0000259" key="2">
    <source>
        <dbReference type="Pfam" id="PF02627"/>
    </source>
</evidence>
<dbReference type="PANTHER" id="PTHR33570:SF9">
    <property type="entry name" value="BLL4600 PROTEIN"/>
    <property type="match status" value="1"/>
</dbReference>
<gene>
    <name evidence="3" type="ordered locus">BN4_11135</name>
</gene>
<dbReference type="GO" id="GO:0051920">
    <property type="term" value="F:peroxiredoxin activity"/>
    <property type="evidence" value="ECO:0007669"/>
    <property type="project" value="InterPro"/>
</dbReference>
<keyword evidence="1" id="KW-0732">Signal</keyword>
<dbReference type="eggNOG" id="COG0599">
    <property type="taxonomic scope" value="Bacteria"/>
</dbReference>
<accession>M1WRM6</accession>
<protein>
    <submittedName>
        <fullName evidence="3">Carboxymuconolactone decarboxylase</fullName>
    </submittedName>
</protein>
<dbReference type="HOGENOM" id="CLU_070025_5_0_7"/>
<dbReference type="KEGG" id="dpi:BN4_11135"/>
<dbReference type="PANTHER" id="PTHR33570">
    <property type="entry name" value="4-CARBOXYMUCONOLACTONE DECARBOXYLASE FAMILY PROTEIN"/>
    <property type="match status" value="1"/>
</dbReference>
<dbReference type="Pfam" id="PF02627">
    <property type="entry name" value="CMD"/>
    <property type="match status" value="1"/>
</dbReference>
<feature type="signal peptide" evidence="1">
    <location>
        <begin position="1"/>
        <end position="24"/>
    </location>
</feature>
<reference evidence="3 4" key="1">
    <citation type="journal article" date="2013" name="PLoS ONE">
        <title>The first genomic and proteomic characterization of a deep-sea sulfate reducer: insights into the piezophilic lifestyle of Desulfovibrio piezophilus.</title>
        <authorList>
            <person name="Pradel N."/>
            <person name="Ji B."/>
            <person name="Gimenez G."/>
            <person name="Talla E."/>
            <person name="Lenoble P."/>
            <person name="Garel M."/>
            <person name="Tamburini C."/>
            <person name="Fourquet P."/>
            <person name="Lebrun R."/>
            <person name="Bertin P."/>
            <person name="Denis Y."/>
            <person name="Pophillat M."/>
            <person name="Barbe V."/>
            <person name="Ollivier B."/>
            <person name="Dolla A."/>
        </authorList>
    </citation>
    <scope>NUCLEOTIDE SEQUENCE [LARGE SCALE GENOMIC DNA]</scope>
    <source>
        <strain evidence="4">DSM 10523 / SB164P1</strain>
    </source>
</reference>
<dbReference type="InterPro" id="IPR029032">
    <property type="entry name" value="AhpD-like"/>
</dbReference>
<evidence type="ECO:0000313" key="4">
    <source>
        <dbReference type="Proteomes" id="UP000011724"/>
    </source>
</evidence>
<dbReference type="Proteomes" id="UP000011724">
    <property type="component" value="Chromosome"/>
</dbReference>
<dbReference type="EMBL" id="FO203427">
    <property type="protein sequence ID" value="CCH48372.1"/>
    <property type="molecule type" value="Genomic_DNA"/>
</dbReference>
<proteinExistence type="predicted"/>
<evidence type="ECO:0000256" key="1">
    <source>
        <dbReference type="SAM" id="SignalP"/>
    </source>
</evidence>
<organism evidence="3 4">
    <name type="scientific">Pseudodesulfovibrio piezophilus (strain DSM 21447 / JCM 15486 / C1TLV30)</name>
    <name type="common">Desulfovibrio piezophilus</name>
    <dbReference type="NCBI Taxonomy" id="1322246"/>
    <lineage>
        <taxon>Bacteria</taxon>
        <taxon>Pseudomonadati</taxon>
        <taxon>Thermodesulfobacteriota</taxon>
        <taxon>Desulfovibrionia</taxon>
        <taxon>Desulfovibrionales</taxon>
        <taxon>Desulfovibrionaceae</taxon>
    </lineage>
</organism>
<dbReference type="SUPFAM" id="SSF69118">
    <property type="entry name" value="AhpD-like"/>
    <property type="match status" value="1"/>
</dbReference>
<reference evidence="4" key="2">
    <citation type="journal article" date="2013" name="Stand. Genomic Sci.">
        <title>Complete genome sequence of Desulfocapsa sulfexigens, a marine deltaproteobacterium specialized in disproportionating inorganic sulfur compounds.</title>
        <authorList>
            <person name="Finster K.W."/>
            <person name="Kjeldsen K.U."/>
            <person name="Kube M."/>
            <person name="Reinhardt R."/>
            <person name="Mussmann M."/>
            <person name="Amann R."/>
            <person name="Schreiber L."/>
        </authorList>
    </citation>
    <scope>NUCLEOTIDE SEQUENCE [LARGE SCALE GENOMIC DNA]</scope>
    <source>
        <strain evidence="4">DSM 10523 / SB164P1</strain>
    </source>
</reference>
<dbReference type="InterPro" id="IPR003779">
    <property type="entry name" value="CMD-like"/>
</dbReference>
<sequence length="134" mass="14867">MKAKGMIAVVFMLVVCLMGTAAQAQEEAPAKKQTRAQELFGDIAPKMAQLTDDVLYGDVWARPELSKRDRSLVTVSALVAMNRPDQLRSHIRLALRNGVTKEEIVETIIHLAFYAGWPNSVTAIKVAKEVFNEK</sequence>
<evidence type="ECO:0000313" key="3">
    <source>
        <dbReference type="EMBL" id="CCH48372.1"/>
    </source>
</evidence>